<feature type="region of interest" description="Disordered" evidence="1">
    <location>
        <begin position="354"/>
        <end position="444"/>
    </location>
</feature>
<organism evidence="2 3">
    <name type="scientific">Blepharisma stoltei</name>
    <dbReference type="NCBI Taxonomy" id="1481888"/>
    <lineage>
        <taxon>Eukaryota</taxon>
        <taxon>Sar</taxon>
        <taxon>Alveolata</taxon>
        <taxon>Ciliophora</taxon>
        <taxon>Postciliodesmatophora</taxon>
        <taxon>Heterotrichea</taxon>
        <taxon>Heterotrichida</taxon>
        <taxon>Blepharismidae</taxon>
        <taxon>Blepharisma</taxon>
    </lineage>
</organism>
<accession>A0AAU9K5R3</accession>
<sequence length="484" mass="55711">MDSESETVISENELPRLLSTYLDISIDFIKHLDYEKALDALSHNEDLLNAAAMQKAYVDPDFIVATSHNSALCYQKLGLLQECASALMTSISVCTSFLDVNYPHQYSLQTTDEKLMKLNYSCKIHLQLCAILSQLEQHDEALINAKKALTKIQEVININLKLCKEHLERHKKLIETSSLRKRVQKQPQYKLFESPHYLRYHQLVTKALPILKILDSDDFNQINRHKINCEGCEWIYEYNIGDIMTIQVLFMDDLKWQGSSQTELSTEILLEKAFIIAAAQFCIAVEMRFLVNKGSVDYFLLESKVWMQRAIKIAWALLPDSSPLLSYMKSLYNKNYKEESPRKSHLKLLLKESRSNSFVRRPPSRAKTPNSIGNNGINRSNSFSLSKTPSKTPKHDKESKLLNKSEEKIRRLEPLKLREAKNLEKNTKIEEKSPNSNKKISYPVPYQQLHSKLEKIQVASYDESDFSSDILPHSSGESENNAKF</sequence>
<feature type="compositionally biased region" description="Basic and acidic residues" evidence="1">
    <location>
        <begin position="393"/>
        <end position="433"/>
    </location>
</feature>
<dbReference type="Gene3D" id="1.25.40.10">
    <property type="entry name" value="Tetratricopeptide repeat domain"/>
    <property type="match status" value="1"/>
</dbReference>
<dbReference type="SUPFAM" id="SSF48452">
    <property type="entry name" value="TPR-like"/>
    <property type="match status" value="1"/>
</dbReference>
<keyword evidence="3" id="KW-1185">Reference proteome</keyword>
<dbReference type="InterPro" id="IPR011990">
    <property type="entry name" value="TPR-like_helical_dom_sf"/>
</dbReference>
<gene>
    <name evidence="2" type="ORF">BSTOLATCC_MIC58080</name>
</gene>
<dbReference type="AlphaFoldDB" id="A0AAU9K5R3"/>
<evidence type="ECO:0000256" key="1">
    <source>
        <dbReference type="SAM" id="MobiDB-lite"/>
    </source>
</evidence>
<comment type="caution">
    <text evidence="2">The sequence shown here is derived from an EMBL/GenBank/DDBJ whole genome shotgun (WGS) entry which is preliminary data.</text>
</comment>
<reference evidence="2" key="1">
    <citation type="submission" date="2021-09" db="EMBL/GenBank/DDBJ databases">
        <authorList>
            <consortium name="AG Swart"/>
            <person name="Singh M."/>
            <person name="Singh A."/>
            <person name="Seah K."/>
            <person name="Emmerich C."/>
        </authorList>
    </citation>
    <scope>NUCLEOTIDE SEQUENCE</scope>
    <source>
        <strain evidence="2">ATCC30299</strain>
    </source>
</reference>
<feature type="region of interest" description="Disordered" evidence="1">
    <location>
        <begin position="464"/>
        <end position="484"/>
    </location>
</feature>
<dbReference type="EMBL" id="CAJZBQ010000056">
    <property type="protein sequence ID" value="CAG9333263.1"/>
    <property type="molecule type" value="Genomic_DNA"/>
</dbReference>
<evidence type="ECO:0000313" key="3">
    <source>
        <dbReference type="Proteomes" id="UP001162131"/>
    </source>
</evidence>
<evidence type="ECO:0000313" key="2">
    <source>
        <dbReference type="EMBL" id="CAG9333263.1"/>
    </source>
</evidence>
<feature type="compositionally biased region" description="Low complexity" evidence="1">
    <location>
        <begin position="370"/>
        <end position="384"/>
    </location>
</feature>
<protein>
    <submittedName>
        <fullName evidence="2">Uncharacterized protein</fullName>
    </submittedName>
</protein>
<name>A0AAU9K5R3_9CILI</name>
<proteinExistence type="predicted"/>
<dbReference type="Proteomes" id="UP001162131">
    <property type="component" value="Unassembled WGS sequence"/>
</dbReference>
<feature type="compositionally biased region" description="Polar residues" evidence="1">
    <location>
        <begin position="475"/>
        <end position="484"/>
    </location>
</feature>